<evidence type="ECO:0000256" key="4">
    <source>
        <dbReference type="ARBA" id="ARBA00022576"/>
    </source>
</evidence>
<keyword evidence="10" id="KW-1185">Reference proteome</keyword>
<dbReference type="Gene3D" id="3.40.640.10">
    <property type="entry name" value="Type I PLP-dependent aspartate aminotransferase-like (Major domain)"/>
    <property type="match status" value="1"/>
</dbReference>
<accession>A0ABU2ZP13</accession>
<dbReference type="InterPro" id="IPR004838">
    <property type="entry name" value="NHTrfase_class1_PyrdxlP-BS"/>
</dbReference>
<comment type="subunit">
    <text evidence="3">Homodimer.</text>
</comment>
<sequence>MFESLSALSPDPILGLSAAFKKDPNPAKIDLGVGVYKDEQGLTPILDCVSQAQQMLLASETSKVYITPQGNQGYINGMVELLLGHNSAVTSANRVAAVQAPGGCGALRILAELLVRVNKNTRVWVSDPTWANHIPLLGDAGIDLQIYPYFDKNSASIKFDEMMDCLSKVSADDVVLLHGCCHNPTGADLNKEQWQQLTALASKVGFLPFIDIAYQGFGDGIDEDAYGLRLMAENLEEVIVAASCSKNFGLYRERVGLAAIICKDQSTKDIAQSQIQSVARGIYSMPPSYGGALVDIILNNKSLNDIWISEVEAMRTRMAELRAMLVSNLEDQNVDKDFSFINKQKGMFSFLCIPPEQVQALRDQHAIYFVDSSRVNIAGINHKNVSVLAKAIAQTL</sequence>
<evidence type="ECO:0000256" key="1">
    <source>
        <dbReference type="ARBA" id="ARBA00001933"/>
    </source>
</evidence>
<dbReference type="EC" id="2.6.1.-" evidence="7"/>
<dbReference type="PROSITE" id="PS00105">
    <property type="entry name" value="AA_TRANSFER_CLASS_1"/>
    <property type="match status" value="1"/>
</dbReference>
<evidence type="ECO:0000256" key="2">
    <source>
        <dbReference type="ARBA" id="ARBA00007441"/>
    </source>
</evidence>
<dbReference type="CDD" id="cd00609">
    <property type="entry name" value="AAT_like"/>
    <property type="match status" value="1"/>
</dbReference>
<dbReference type="Proteomes" id="UP001253545">
    <property type="component" value="Unassembled WGS sequence"/>
</dbReference>
<comment type="caution">
    <text evidence="9">The sequence shown here is derived from an EMBL/GenBank/DDBJ whole genome shotgun (WGS) entry which is preliminary data.</text>
</comment>
<dbReference type="PANTHER" id="PTHR11879:SF22">
    <property type="entry name" value="ASPARTATE AMINOTRANSFERASE, MITOCHONDRIAL"/>
    <property type="match status" value="1"/>
</dbReference>
<reference evidence="9 10" key="1">
    <citation type="submission" date="2023-09" db="EMBL/GenBank/DDBJ databases">
        <authorList>
            <person name="Rey-Velasco X."/>
        </authorList>
    </citation>
    <scope>NUCLEOTIDE SEQUENCE [LARGE SCALE GENOMIC DNA]</scope>
    <source>
        <strain evidence="9 10">P117</strain>
    </source>
</reference>
<dbReference type="Pfam" id="PF00155">
    <property type="entry name" value="Aminotran_1_2"/>
    <property type="match status" value="1"/>
</dbReference>
<evidence type="ECO:0000259" key="8">
    <source>
        <dbReference type="Pfam" id="PF00155"/>
    </source>
</evidence>
<dbReference type="EMBL" id="JAVRHX010000001">
    <property type="protein sequence ID" value="MDT0594360.1"/>
    <property type="molecule type" value="Genomic_DNA"/>
</dbReference>
<dbReference type="PRINTS" id="PR00799">
    <property type="entry name" value="TRANSAMINASE"/>
</dbReference>
<dbReference type="PANTHER" id="PTHR11879">
    <property type="entry name" value="ASPARTATE AMINOTRANSFERASE"/>
    <property type="match status" value="1"/>
</dbReference>
<dbReference type="RefSeq" id="WP_311367835.1">
    <property type="nucleotide sequence ID" value="NZ_JAVRHX010000001.1"/>
</dbReference>
<dbReference type="SUPFAM" id="SSF53383">
    <property type="entry name" value="PLP-dependent transferases"/>
    <property type="match status" value="1"/>
</dbReference>
<dbReference type="InterPro" id="IPR015421">
    <property type="entry name" value="PyrdxlP-dep_Trfase_major"/>
</dbReference>
<comment type="similarity">
    <text evidence="2 7">Belongs to the class-I pyridoxal-phosphate-dependent aminotransferase family.</text>
</comment>
<dbReference type="InterPro" id="IPR015422">
    <property type="entry name" value="PyrdxlP-dep_Trfase_small"/>
</dbReference>
<dbReference type="Gene3D" id="3.90.1150.10">
    <property type="entry name" value="Aspartate Aminotransferase, domain 1"/>
    <property type="match status" value="1"/>
</dbReference>
<protein>
    <recommendedName>
        <fullName evidence="7">Aminotransferase</fullName>
        <ecNumber evidence="7">2.6.1.-</ecNumber>
    </recommendedName>
</protein>
<name>A0ABU2ZP13_9ALTE</name>
<evidence type="ECO:0000256" key="6">
    <source>
        <dbReference type="ARBA" id="ARBA00022898"/>
    </source>
</evidence>
<proteinExistence type="inferred from homology"/>
<dbReference type="InterPro" id="IPR000796">
    <property type="entry name" value="Asp_trans"/>
</dbReference>
<comment type="cofactor">
    <cofactor evidence="1 7">
        <name>pyridoxal 5'-phosphate</name>
        <dbReference type="ChEBI" id="CHEBI:597326"/>
    </cofactor>
</comment>
<dbReference type="InterPro" id="IPR015424">
    <property type="entry name" value="PyrdxlP-dep_Trfase"/>
</dbReference>
<feature type="domain" description="Aminotransferase class I/classII large" evidence="8">
    <location>
        <begin position="28"/>
        <end position="392"/>
    </location>
</feature>
<evidence type="ECO:0000256" key="7">
    <source>
        <dbReference type="RuleBase" id="RU000481"/>
    </source>
</evidence>
<keyword evidence="6" id="KW-0663">Pyridoxal phosphate</keyword>
<dbReference type="GO" id="GO:0008483">
    <property type="term" value="F:transaminase activity"/>
    <property type="evidence" value="ECO:0007669"/>
    <property type="project" value="UniProtKB-KW"/>
</dbReference>
<evidence type="ECO:0000256" key="5">
    <source>
        <dbReference type="ARBA" id="ARBA00022679"/>
    </source>
</evidence>
<evidence type="ECO:0000313" key="10">
    <source>
        <dbReference type="Proteomes" id="UP001253545"/>
    </source>
</evidence>
<gene>
    <name evidence="9" type="ORF">RM552_05855</name>
</gene>
<evidence type="ECO:0000313" key="9">
    <source>
        <dbReference type="EMBL" id="MDT0594360.1"/>
    </source>
</evidence>
<organism evidence="9 10">
    <name type="scientific">Glaciecola petra</name>
    <dbReference type="NCBI Taxonomy" id="3075602"/>
    <lineage>
        <taxon>Bacteria</taxon>
        <taxon>Pseudomonadati</taxon>
        <taxon>Pseudomonadota</taxon>
        <taxon>Gammaproteobacteria</taxon>
        <taxon>Alteromonadales</taxon>
        <taxon>Alteromonadaceae</taxon>
        <taxon>Glaciecola</taxon>
    </lineage>
</organism>
<evidence type="ECO:0000256" key="3">
    <source>
        <dbReference type="ARBA" id="ARBA00011738"/>
    </source>
</evidence>
<dbReference type="InterPro" id="IPR004839">
    <property type="entry name" value="Aminotransferase_I/II_large"/>
</dbReference>
<keyword evidence="4 7" id="KW-0032">Aminotransferase</keyword>
<keyword evidence="5 7" id="KW-0808">Transferase</keyword>
<dbReference type="NCBIfam" id="NF006719">
    <property type="entry name" value="PRK09257.1"/>
    <property type="match status" value="1"/>
</dbReference>